<dbReference type="PANTHER" id="PTHR43697:SF1">
    <property type="entry name" value="SERINE--TRNA LIGASE"/>
    <property type="match status" value="1"/>
</dbReference>
<evidence type="ECO:0000256" key="13">
    <source>
        <dbReference type="ARBA" id="ARBA00039158"/>
    </source>
</evidence>
<dbReference type="Proteomes" id="UP000467840">
    <property type="component" value="Unassembled WGS sequence"/>
</dbReference>
<keyword evidence="8 17" id="KW-0067">ATP-binding</keyword>
<dbReference type="InterPro" id="IPR002317">
    <property type="entry name" value="Ser-tRNA-ligase_type_1"/>
</dbReference>
<feature type="binding site" evidence="16">
    <location>
        <position position="181"/>
    </location>
    <ligand>
        <name>L-serine</name>
        <dbReference type="ChEBI" id="CHEBI:33384"/>
    </ligand>
</feature>
<dbReference type="Gene3D" id="3.30.930.10">
    <property type="entry name" value="Bira Bifunctional Protein, Domain 2"/>
    <property type="match status" value="1"/>
</dbReference>
<keyword evidence="10" id="KW-0030">Aminoacyl-tRNA synthetase</keyword>
<comment type="subcellular location">
    <subcellularLocation>
        <location evidence="1">Cytoplasm</location>
    </subcellularLocation>
</comment>
<dbReference type="CDD" id="cd00770">
    <property type="entry name" value="SerRS_core"/>
    <property type="match status" value="1"/>
</dbReference>
<evidence type="ECO:0000256" key="6">
    <source>
        <dbReference type="ARBA" id="ARBA00022598"/>
    </source>
</evidence>
<feature type="binding site" evidence="17">
    <location>
        <begin position="299"/>
        <end position="302"/>
    </location>
    <ligand>
        <name>ATP</name>
        <dbReference type="ChEBI" id="CHEBI:30616"/>
    </ligand>
</feature>
<dbReference type="GO" id="GO:0006434">
    <property type="term" value="P:seryl-tRNA aminoacylation"/>
    <property type="evidence" value="ECO:0007669"/>
    <property type="project" value="InterPro"/>
</dbReference>
<keyword evidence="18" id="KW-0175">Coiled coil</keyword>
<dbReference type="GO" id="GO:0005737">
    <property type="term" value="C:cytoplasm"/>
    <property type="evidence" value="ECO:0007669"/>
    <property type="project" value="UniProtKB-SubCell"/>
</dbReference>
<gene>
    <name evidence="20" type="ORF">GH714_042757</name>
</gene>
<evidence type="ECO:0000256" key="9">
    <source>
        <dbReference type="ARBA" id="ARBA00022917"/>
    </source>
</evidence>
<evidence type="ECO:0000256" key="15">
    <source>
        <dbReference type="ARBA" id="ARBA00048823"/>
    </source>
</evidence>
<evidence type="ECO:0000256" key="4">
    <source>
        <dbReference type="ARBA" id="ARBA00012840"/>
    </source>
</evidence>
<evidence type="ECO:0000313" key="21">
    <source>
        <dbReference type="Proteomes" id="UP000467840"/>
    </source>
</evidence>
<evidence type="ECO:0000256" key="14">
    <source>
        <dbReference type="ARBA" id="ARBA00047929"/>
    </source>
</evidence>
<reference evidence="20 21" key="1">
    <citation type="journal article" date="2020" name="Mol. Plant">
        <title>The Chromosome-Based Rubber Tree Genome Provides New Insights into Spurge Genome Evolution and Rubber Biosynthesis.</title>
        <authorList>
            <person name="Liu J."/>
            <person name="Shi C."/>
            <person name="Shi C.C."/>
            <person name="Li W."/>
            <person name="Zhang Q.J."/>
            <person name="Zhang Y."/>
            <person name="Li K."/>
            <person name="Lu H.F."/>
            <person name="Shi C."/>
            <person name="Zhu S.T."/>
            <person name="Xiao Z.Y."/>
            <person name="Nan H."/>
            <person name="Yue Y."/>
            <person name="Zhu X.G."/>
            <person name="Wu Y."/>
            <person name="Hong X.N."/>
            <person name="Fan G.Y."/>
            <person name="Tong Y."/>
            <person name="Zhang D."/>
            <person name="Mao C.L."/>
            <person name="Liu Y.L."/>
            <person name="Hao S.J."/>
            <person name="Liu W.Q."/>
            <person name="Lv M.Q."/>
            <person name="Zhang H.B."/>
            <person name="Liu Y."/>
            <person name="Hu-Tang G.R."/>
            <person name="Wang J.P."/>
            <person name="Wang J.H."/>
            <person name="Sun Y.H."/>
            <person name="Ni S.B."/>
            <person name="Chen W.B."/>
            <person name="Zhang X.C."/>
            <person name="Jiao Y.N."/>
            <person name="Eichler E.E."/>
            <person name="Li G.H."/>
            <person name="Liu X."/>
            <person name="Gao L.Z."/>
        </authorList>
    </citation>
    <scope>NUCLEOTIDE SEQUENCE [LARGE SCALE GENOMIC DNA]</scope>
    <source>
        <strain evidence="21">cv. GT1</strain>
        <tissue evidence="20">Leaf</tissue>
    </source>
</reference>
<evidence type="ECO:0000256" key="10">
    <source>
        <dbReference type="ARBA" id="ARBA00023146"/>
    </source>
</evidence>
<dbReference type="NCBIfam" id="TIGR00414">
    <property type="entry name" value="serS"/>
    <property type="match status" value="1"/>
</dbReference>
<feature type="domain" description="Aminoacyl-transfer RNA synthetases class-II family profile" evidence="19">
    <location>
        <begin position="124"/>
        <end position="362"/>
    </location>
</feature>
<proteinExistence type="inferred from homology"/>
<keyword evidence="9" id="KW-0648">Protein biosynthesis</keyword>
<evidence type="ECO:0000256" key="11">
    <source>
        <dbReference type="ARBA" id="ARBA00031113"/>
    </source>
</evidence>
<evidence type="ECO:0000313" key="20">
    <source>
        <dbReference type="EMBL" id="KAF2281933.1"/>
    </source>
</evidence>
<dbReference type="InterPro" id="IPR006195">
    <property type="entry name" value="aa-tRNA-synth_II"/>
</dbReference>
<comment type="catalytic activity">
    <reaction evidence="15">
        <text>tRNA(Ser) + L-serine + ATP = L-seryl-tRNA(Ser) + AMP + diphosphate + H(+)</text>
        <dbReference type="Rhea" id="RHEA:12292"/>
        <dbReference type="Rhea" id="RHEA-COMP:9669"/>
        <dbReference type="Rhea" id="RHEA-COMP:9703"/>
        <dbReference type="ChEBI" id="CHEBI:15378"/>
        <dbReference type="ChEBI" id="CHEBI:30616"/>
        <dbReference type="ChEBI" id="CHEBI:33019"/>
        <dbReference type="ChEBI" id="CHEBI:33384"/>
        <dbReference type="ChEBI" id="CHEBI:78442"/>
        <dbReference type="ChEBI" id="CHEBI:78533"/>
        <dbReference type="ChEBI" id="CHEBI:456215"/>
        <dbReference type="EC" id="6.1.1.11"/>
    </reaction>
</comment>
<name>A0A6A6K0S8_HEVBR</name>
<dbReference type="GO" id="GO:0005524">
    <property type="term" value="F:ATP binding"/>
    <property type="evidence" value="ECO:0007669"/>
    <property type="project" value="UniProtKB-KW"/>
</dbReference>
<evidence type="ECO:0000256" key="2">
    <source>
        <dbReference type="ARBA" id="ARBA00005045"/>
    </source>
</evidence>
<evidence type="ECO:0000256" key="17">
    <source>
        <dbReference type="PIRSR" id="PIRSR001529-2"/>
    </source>
</evidence>
<keyword evidence="7" id="KW-0547">Nucleotide-binding</keyword>
<evidence type="ECO:0000256" key="7">
    <source>
        <dbReference type="ARBA" id="ARBA00022741"/>
    </source>
</evidence>
<keyword evidence="6" id="KW-0436">Ligase</keyword>
<dbReference type="InterPro" id="IPR042103">
    <property type="entry name" value="SerRS_1_N_sf"/>
</dbReference>
<accession>A0A6A6K0S8</accession>
<feature type="binding site" evidence="17">
    <location>
        <begin position="212"/>
        <end position="214"/>
    </location>
    <ligand>
        <name>ATP</name>
        <dbReference type="ChEBI" id="CHEBI:30616"/>
    </ligand>
</feature>
<evidence type="ECO:0000256" key="1">
    <source>
        <dbReference type="ARBA" id="ARBA00004496"/>
    </source>
</evidence>
<dbReference type="InterPro" id="IPR010978">
    <property type="entry name" value="tRNA-bd_arm"/>
</dbReference>
<dbReference type="PANTHER" id="PTHR43697">
    <property type="entry name" value="SERYL-TRNA SYNTHETASE"/>
    <property type="match status" value="1"/>
</dbReference>
<sequence>MISRGFDKQAERIIGLDTKKRGELSALYSLREQRNTVTREVALLKRDGVECTSQIEASKKLAEEIEALERRIKEDTELSSLLESLPNIPDSMVPVGSDENSNVEACCAAFRARFSILKGQLAGLERALASFMLDMHTKEFGYTEISHPILVNERTMYNVGQLPKFDDDSFRTTNNFRLIPTSEVALTNLVSGATVPHNSLPIRFTAYSQCFRAEAGSAGLDTRGVIRQHQFGKVELVSITTSGASNAELERMTSIAEEVLKRLELPYRVMLLCSGDMGFSASISYDIEVWMPAQNKYREISSCSNCKDFQSRRMGAKYFFFENKKKHSELVHTLNGSALAIGRTIAAIMENHQNEDGSITIPDALRKYTGTSKIMRAEDALP</sequence>
<feature type="binding site" evidence="16">
    <location>
        <position position="335"/>
    </location>
    <ligand>
        <name>L-serine</name>
        <dbReference type="ChEBI" id="CHEBI:33384"/>
    </ligand>
</feature>
<evidence type="ECO:0000259" key="19">
    <source>
        <dbReference type="PROSITE" id="PS50862"/>
    </source>
</evidence>
<dbReference type="AlphaFoldDB" id="A0A6A6K0S8"/>
<comment type="catalytic activity">
    <reaction evidence="14">
        <text>tRNA(Sec) + L-serine + ATP = L-seryl-tRNA(Sec) + AMP + diphosphate + H(+)</text>
        <dbReference type="Rhea" id="RHEA:42580"/>
        <dbReference type="Rhea" id="RHEA-COMP:9742"/>
        <dbReference type="Rhea" id="RHEA-COMP:10128"/>
        <dbReference type="ChEBI" id="CHEBI:15378"/>
        <dbReference type="ChEBI" id="CHEBI:30616"/>
        <dbReference type="ChEBI" id="CHEBI:33019"/>
        <dbReference type="ChEBI" id="CHEBI:33384"/>
        <dbReference type="ChEBI" id="CHEBI:78442"/>
        <dbReference type="ChEBI" id="CHEBI:78533"/>
        <dbReference type="ChEBI" id="CHEBI:456215"/>
        <dbReference type="EC" id="6.1.1.11"/>
    </reaction>
</comment>
<feature type="binding site" evidence="16">
    <location>
        <position position="235"/>
    </location>
    <ligand>
        <name>L-serine</name>
        <dbReference type="ChEBI" id="CHEBI:33384"/>
    </ligand>
</feature>
<organism evidence="20 21">
    <name type="scientific">Hevea brasiliensis</name>
    <name type="common">Para rubber tree</name>
    <name type="synonym">Siphonia brasiliensis</name>
    <dbReference type="NCBI Taxonomy" id="3981"/>
    <lineage>
        <taxon>Eukaryota</taxon>
        <taxon>Viridiplantae</taxon>
        <taxon>Streptophyta</taxon>
        <taxon>Embryophyta</taxon>
        <taxon>Tracheophyta</taxon>
        <taxon>Spermatophyta</taxon>
        <taxon>Magnoliopsida</taxon>
        <taxon>eudicotyledons</taxon>
        <taxon>Gunneridae</taxon>
        <taxon>Pentapetalae</taxon>
        <taxon>rosids</taxon>
        <taxon>fabids</taxon>
        <taxon>Malpighiales</taxon>
        <taxon>Euphorbiaceae</taxon>
        <taxon>Crotonoideae</taxon>
        <taxon>Micrandreae</taxon>
        <taxon>Hevea</taxon>
    </lineage>
</organism>
<dbReference type="GO" id="GO:0004828">
    <property type="term" value="F:serine-tRNA ligase activity"/>
    <property type="evidence" value="ECO:0007669"/>
    <property type="project" value="UniProtKB-EC"/>
</dbReference>
<keyword evidence="5" id="KW-0963">Cytoplasm</keyword>
<dbReference type="SUPFAM" id="SSF55681">
    <property type="entry name" value="Class II aaRS and biotin synthetases"/>
    <property type="match status" value="1"/>
</dbReference>
<dbReference type="InterPro" id="IPR033729">
    <property type="entry name" value="SerRS_core"/>
</dbReference>
<dbReference type="Pfam" id="PF02403">
    <property type="entry name" value="Seryl_tRNA_N"/>
    <property type="match status" value="1"/>
</dbReference>
<comment type="similarity">
    <text evidence="3">Belongs to the class-II aminoacyl-tRNA synthetase family. Type-1 seryl-tRNA synthetase subfamily.</text>
</comment>
<dbReference type="PROSITE" id="PS50862">
    <property type="entry name" value="AA_TRNA_LIGASE_II"/>
    <property type="match status" value="1"/>
</dbReference>
<evidence type="ECO:0000256" key="3">
    <source>
        <dbReference type="ARBA" id="ARBA00010728"/>
    </source>
</evidence>
<comment type="pathway">
    <text evidence="2">Aminoacyl-tRNA biosynthesis; selenocysteinyl-tRNA(Sec) biosynthesis; L-seryl-tRNA(Sec) from L-serine and tRNA(Sec): step 1/1.</text>
</comment>
<comment type="caution">
    <text evidence="20">The sequence shown here is derived from an EMBL/GenBank/DDBJ whole genome shotgun (WGS) entry which is preliminary data.</text>
</comment>
<feature type="binding site" evidence="16">
    <location>
        <position position="212"/>
    </location>
    <ligand>
        <name>L-serine</name>
        <dbReference type="ChEBI" id="CHEBI:33384"/>
    </ligand>
</feature>
<dbReference type="EC" id="6.1.1.11" evidence="4"/>
<evidence type="ECO:0000256" key="18">
    <source>
        <dbReference type="SAM" id="Coils"/>
    </source>
</evidence>
<evidence type="ECO:0000256" key="5">
    <source>
        <dbReference type="ARBA" id="ARBA00022490"/>
    </source>
</evidence>
<feature type="coiled-coil region" evidence="18">
    <location>
        <begin position="51"/>
        <end position="78"/>
    </location>
</feature>
<evidence type="ECO:0000256" key="12">
    <source>
        <dbReference type="ARBA" id="ARBA00033352"/>
    </source>
</evidence>
<dbReference type="Pfam" id="PF00587">
    <property type="entry name" value="tRNA-synt_2b"/>
    <property type="match status" value="1"/>
</dbReference>
<dbReference type="Gene3D" id="1.10.287.40">
    <property type="entry name" value="Serine-tRNA synthetase, tRNA binding domain"/>
    <property type="match status" value="1"/>
</dbReference>
<evidence type="ECO:0000256" key="16">
    <source>
        <dbReference type="PIRSR" id="PIRSR001529-1"/>
    </source>
</evidence>
<dbReference type="PRINTS" id="PR00981">
    <property type="entry name" value="TRNASYNTHSER"/>
</dbReference>
<dbReference type="InterPro" id="IPR002314">
    <property type="entry name" value="aa-tRNA-synt_IIb"/>
</dbReference>
<evidence type="ECO:0000256" key="8">
    <source>
        <dbReference type="ARBA" id="ARBA00022840"/>
    </source>
</evidence>
<dbReference type="EMBL" id="JAAGAX010000511">
    <property type="protein sequence ID" value="KAF2281933.1"/>
    <property type="molecule type" value="Genomic_DNA"/>
</dbReference>
<dbReference type="InterPro" id="IPR015866">
    <property type="entry name" value="Ser-tRNA-synth_1_N"/>
</dbReference>
<dbReference type="InterPro" id="IPR045864">
    <property type="entry name" value="aa-tRNA-synth_II/BPL/LPL"/>
</dbReference>
<keyword evidence="21" id="KW-1185">Reference proteome</keyword>
<dbReference type="PIRSF" id="PIRSF001529">
    <property type="entry name" value="Ser-tRNA-synth_IIa"/>
    <property type="match status" value="1"/>
</dbReference>
<protein>
    <recommendedName>
        <fullName evidence="13">Serine--tRNA ligase</fullName>
        <ecNumber evidence="4">6.1.1.11</ecNumber>
    </recommendedName>
    <alternativeName>
        <fullName evidence="11">Seryl-tRNA synthetase</fullName>
    </alternativeName>
    <alternativeName>
        <fullName evidence="12">Seryl-tRNA(Ser/Sec) synthetase</fullName>
    </alternativeName>
</protein>
<dbReference type="SUPFAM" id="SSF46589">
    <property type="entry name" value="tRNA-binding arm"/>
    <property type="match status" value="1"/>
</dbReference>